<evidence type="ECO:0000313" key="2">
    <source>
        <dbReference type="EMBL" id="MBD3664153.1"/>
    </source>
</evidence>
<reference evidence="2" key="1">
    <citation type="submission" date="2020-08" db="EMBL/GenBank/DDBJ databases">
        <title>Sulfitobacter aestuariivivens sp. nov., isolated from a tidal flat.</title>
        <authorList>
            <person name="Park S."/>
            <person name="Yoon J.-H."/>
        </authorList>
    </citation>
    <scope>NUCLEOTIDE SEQUENCE</scope>
    <source>
        <strain evidence="2">TSTF-M16</strain>
    </source>
</reference>
<dbReference type="PANTHER" id="PTHR43194:SF2">
    <property type="entry name" value="PEROXISOMAL MEMBRANE PROTEIN LPX1"/>
    <property type="match status" value="1"/>
</dbReference>
<dbReference type="InterPro" id="IPR006311">
    <property type="entry name" value="TAT_signal"/>
</dbReference>
<protein>
    <submittedName>
        <fullName evidence="2">Alpha/beta fold hydrolase</fullName>
    </submittedName>
</protein>
<dbReference type="PROSITE" id="PS51318">
    <property type="entry name" value="TAT"/>
    <property type="match status" value="1"/>
</dbReference>
<dbReference type="EMBL" id="JACTAG010000001">
    <property type="protein sequence ID" value="MBD3664153.1"/>
    <property type="molecule type" value="Genomic_DNA"/>
</dbReference>
<name>A0A927D4M8_9RHOB</name>
<proteinExistence type="predicted"/>
<keyword evidence="3" id="KW-1185">Reference proteome</keyword>
<dbReference type="PANTHER" id="PTHR43194">
    <property type="entry name" value="HYDROLASE ALPHA/BETA FOLD FAMILY"/>
    <property type="match status" value="1"/>
</dbReference>
<feature type="domain" description="AB hydrolase-1" evidence="1">
    <location>
        <begin position="65"/>
        <end position="289"/>
    </location>
</feature>
<dbReference type="Pfam" id="PF12697">
    <property type="entry name" value="Abhydrolase_6"/>
    <property type="match status" value="1"/>
</dbReference>
<dbReference type="PRINTS" id="PR00111">
    <property type="entry name" value="ABHYDROLASE"/>
</dbReference>
<keyword evidence="2" id="KW-0378">Hydrolase</keyword>
<dbReference type="Gene3D" id="3.40.50.1820">
    <property type="entry name" value="alpha/beta hydrolase"/>
    <property type="match status" value="1"/>
</dbReference>
<dbReference type="SUPFAM" id="SSF53474">
    <property type="entry name" value="alpha/beta-Hydrolases"/>
    <property type="match status" value="1"/>
</dbReference>
<dbReference type="InterPro" id="IPR000073">
    <property type="entry name" value="AB_hydrolase_1"/>
</dbReference>
<evidence type="ECO:0000313" key="3">
    <source>
        <dbReference type="Proteomes" id="UP000635142"/>
    </source>
</evidence>
<dbReference type="InterPro" id="IPR029058">
    <property type="entry name" value="AB_hydrolase_fold"/>
</dbReference>
<sequence>MSNDPEAWIEEEPQTLFDAKIGRRSLLAGAAGAMLIGGGASGIATKAQAQGAPLSWFSTGTGDPVVFIHGAGGNASIWFQQIDGFRQTFQTIALDLRGYGASPDPAPDFSPANLTADVVSVLDAAGVDRAVLVCQSLGGWAGLRTAVEAPERVRGLVLCNTMAGVAHMPALQALGQAAASVNGNIPSLALTPEFVANRPEMAHLYRSVGVGNRPNDPEIAKRFTGSGLLPPERLSDVACPTLMIAGENDPIWPPASIQLIAAQIPNSRFEVIAGAGHSPYFETPETFNETVMDFISSIG</sequence>
<dbReference type="Proteomes" id="UP000635142">
    <property type="component" value="Unassembled WGS sequence"/>
</dbReference>
<comment type="caution">
    <text evidence="2">The sequence shown here is derived from an EMBL/GenBank/DDBJ whole genome shotgun (WGS) entry which is preliminary data.</text>
</comment>
<dbReference type="InterPro" id="IPR050228">
    <property type="entry name" value="Carboxylesterase_BioH"/>
</dbReference>
<organism evidence="2 3">
    <name type="scientific">Sulfitobacter aestuariivivens</name>
    <dbReference type="NCBI Taxonomy" id="2766981"/>
    <lineage>
        <taxon>Bacteria</taxon>
        <taxon>Pseudomonadati</taxon>
        <taxon>Pseudomonadota</taxon>
        <taxon>Alphaproteobacteria</taxon>
        <taxon>Rhodobacterales</taxon>
        <taxon>Roseobacteraceae</taxon>
        <taxon>Sulfitobacter</taxon>
    </lineage>
</organism>
<evidence type="ECO:0000259" key="1">
    <source>
        <dbReference type="Pfam" id="PF12697"/>
    </source>
</evidence>
<gene>
    <name evidence="2" type="ORF">H9Q16_09490</name>
</gene>
<dbReference type="AlphaFoldDB" id="A0A927D4M8"/>
<dbReference type="GO" id="GO:0016787">
    <property type="term" value="F:hydrolase activity"/>
    <property type="evidence" value="ECO:0007669"/>
    <property type="project" value="UniProtKB-KW"/>
</dbReference>
<accession>A0A927D4M8</accession>
<dbReference type="RefSeq" id="WP_191075059.1">
    <property type="nucleotide sequence ID" value="NZ_JACTAG010000001.1"/>
</dbReference>